<dbReference type="EMBL" id="RKKU01000059">
    <property type="protein sequence ID" value="ROZ80118.1"/>
    <property type="molecule type" value="Genomic_DNA"/>
</dbReference>
<organism evidence="2 3">
    <name type="scientific">Pseudomonas neustonica</name>
    <dbReference type="NCBI Taxonomy" id="2487346"/>
    <lineage>
        <taxon>Bacteria</taxon>
        <taxon>Pseudomonadati</taxon>
        <taxon>Pseudomonadota</taxon>
        <taxon>Gammaproteobacteria</taxon>
        <taxon>Pseudomonadales</taxon>
        <taxon>Pseudomonadaceae</taxon>
        <taxon>Pseudomonas</taxon>
    </lineage>
</organism>
<feature type="signal peptide" evidence="1">
    <location>
        <begin position="1"/>
        <end position="25"/>
    </location>
</feature>
<name>A0ABX9XCS9_9PSED</name>
<comment type="caution">
    <text evidence="2">The sequence shown here is derived from an EMBL/GenBank/DDBJ whole genome shotgun (WGS) entry which is preliminary data.</text>
</comment>
<gene>
    <name evidence="2" type="ORF">EF096_20150</name>
</gene>
<reference evidence="2 3" key="1">
    <citation type="submission" date="2018-11" db="EMBL/GenBank/DDBJ databases">
        <authorList>
            <person name="Jang G.I."/>
            <person name="Hwang C.Y."/>
        </authorList>
    </citation>
    <scope>NUCLEOTIDE SEQUENCE [LARGE SCALE GENOMIC DNA]</scope>
    <source>
        <strain evidence="2 3">SSM26</strain>
    </source>
</reference>
<evidence type="ECO:0000313" key="3">
    <source>
        <dbReference type="Proteomes" id="UP000275199"/>
    </source>
</evidence>
<dbReference type="Gene3D" id="1.25.40.10">
    <property type="entry name" value="Tetratricopeptide repeat domain"/>
    <property type="match status" value="1"/>
</dbReference>
<dbReference type="InterPro" id="IPR011990">
    <property type="entry name" value="TPR-like_helical_dom_sf"/>
</dbReference>
<dbReference type="Proteomes" id="UP000275199">
    <property type="component" value="Unassembled WGS sequence"/>
</dbReference>
<evidence type="ECO:0000256" key="1">
    <source>
        <dbReference type="SAM" id="SignalP"/>
    </source>
</evidence>
<protein>
    <submittedName>
        <fullName evidence="2">Sel1 repeat family protein</fullName>
    </submittedName>
</protein>
<proteinExistence type="predicted"/>
<dbReference type="SUPFAM" id="SSF81901">
    <property type="entry name" value="HCP-like"/>
    <property type="match status" value="1"/>
</dbReference>
<keyword evidence="3" id="KW-1185">Reference proteome</keyword>
<accession>A0ABX9XCS9</accession>
<evidence type="ECO:0000313" key="2">
    <source>
        <dbReference type="EMBL" id="ROZ80118.1"/>
    </source>
</evidence>
<sequence>MSSLTARLKYLTFILVWLFASPALADLTPEQQAARDEGLMLYQQHMGGAAIEPLRVAAEAGDRTAQYFLGETLRLNNMFMTAESRKWYEAAAEQGDLFAMLRLSSSSDLCHEMGTCGPHSTDWRSTALALAHERAAQGDVEAMQALFNAGQGLEWLEKAAEGGYAPAQELLAAFYSEGEGWFLLPGRRQAAIEKWYKASAEGGFPLGMMS</sequence>
<feature type="chain" id="PRO_5046366849" evidence="1">
    <location>
        <begin position="26"/>
        <end position="210"/>
    </location>
</feature>
<keyword evidence="1" id="KW-0732">Signal</keyword>
<dbReference type="RefSeq" id="WP_123891498.1">
    <property type="nucleotide sequence ID" value="NZ_RKKU01000059.1"/>
</dbReference>